<dbReference type="Proteomes" id="UP001239782">
    <property type="component" value="Chromosome"/>
</dbReference>
<sequence>MNSSQSKSANTNRIKNLTASVILIGSLTATSLLHAHKFLSEIITEANLGANAVFITVATFHLTQEDMTTLEQANQPIDYFVESIQGYDGQPKVAIRSRQREVEESCEASQSKTCGQFDHFTRGRAAALNTCYDLYQAEPEAYPTELVPMYLGPATFVDVDTASDEHHLNYHLSQGLTFSCGYVTWVLKDKAKESRYSY</sequence>
<name>A0AA51RTS3_9GAMM</name>
<dbReference type="KEGG" id="plei:Q9312_00085"/>
<evidence type="ECO:0000313" key="2">
    <source>
        <dbReference type="Proteomes" id="UP001239782"/>
    </source>
</evidence>
<keyword evidence="2" id="KW-1185">Reference proteome</keyword>
<dbReference type="RefSeq" id="WP_309202484.1">
    <property type="nucleotide sequence ID" value="NZ_CP133548.1"/>
</dbReference>
<reference evidence="1 2" key="1">
    <citation type="submission" date="2023-08" db="EMBL/GenBank/DDBJ databases">
        <title>Pleionea litopenaei sp. nov., isolated from stomach of juvenile Litopenaeus vannamei.</title>
        <authorList>
            <person name="Rho A.M."/>
            <person name="Hwang C.Y."/>
        </authorList>
    </citation>
    <scope>NUCLEOTIDE SEQUENCE [LARGE SCALE GENOMIC DNA]</scope>
    <source>
        <strain evidence="1 2">HL-JVS1</strain>
    </source>
</reference>
<accession>A0AA51RTS3</accession>
<dbReference type="AlphaFoldDB" id="A0AA51RTS3"/>
<organism evidence="1 2">
    <name type="scientific">Pleionea litopenaei</name>
    <dbReference type="NCBI Taxonomy" id="3070815"/>
    <lineage>
        <taxon>Bacteria</taxon>
        <taxon>Pseudomonadati</taxon>
        <taxon>Pseudomonadota</taxon>
        <taxon>Gammaproteobacteria</taxon>
        <taxon>Oceanospirillales</taxon>
        <taxon>Pleioneaceae</taxon>
        <taxon>Pleionea</taxon>
    </lineage>
</organism>
<gene>
    <name evidence="1" type="ORF">Q9312_00085</name>
</gene>
<evidence type="ECO:0000313" key="1">
    <source>
        <dbReference type="EMBL" id="WMS87343.1"/>
    </source>
</evidence>
<proteinExistence type="predicted"/>
<dbReference type="EMBL" id="CP133548">
    <property type="protein sequence ID" value="WMS87343.1"/>
    <property type="molecule type" value="Genomic_DNA"/>
</dbReference>
<protein>
    <submittedName>
        <fullName evidence="1">Uncharacterized protein</fullName>
    </submittedName>
</protein>